<reference evidence="1 2" key="1">
    <citation type="submission" date="2015-07" db="EMBL/GenBank/DDBJ databases">
        <title>Genome analysis of myxobacterium Chondromyces crocatus Cm c5 reveals a high potential for natural compound synthesis and the genetic basis for the loss of fruiting body formation.</title>
        <authorList>
            <person name="Zaburannyi N."/>
            <person name="Bunk B."/>
            <person name="Maier J."/>
            <person name="Overmann J."/>
            <person name="Mueller R."/>
        </authorList>
    </citation>
    <scope>NUCLEOTIDE SEQUENCE [LARGE SCALE GENOMIC DNA]</scope>
    <source>
        <strain evidence="1 2">Cm c5</strain>
    </source>
</reference>
<keyword evidence="2" id="KW-1185">Reference proteome</keyword>
<dbReference type="KEGG" id="ccro:CMC5_074430"/>
<dbReference type="AlphaFoldDB" id="A0A0K1ERD7"/>
<sequence>MVLPWVAGAQDQPWLTDRQYTEGIGIRVGDFELHPGGAAEFGYDSNFFRRADSEDPVGSLRFRITPSFSLSTLGPQRSHASPDTPPPDFAFRAGISATYNEFIPVSGPDAGKELMSGQRNVGGLLDLQLAIMPQRPWSGNLDASFGRTIAPTDQGFTEESFNRINAAAGGDIIWTPGGGLLDWRLGYHFNGMIFESGQFQNLTNLVHNVETRGRWRFLPRTAAVYDASLGFLSYPDGNKSGHPLRVRMGLNGLLTPSLRVTALAGWGASFYSEPVDGSDFDSVIGQLEVKYYLSTPQSQDPVANLPLPSISAGFIRDFQDSLIGTYFERDRGYAKLTYFFGGRMLLDIEGGVAAIIYPDIPSNGFFAAHSGWTDIRVDATALGEYRVMDSIGINATIRYNANISQTSLVVSEGVNSLQWQQFEAYLGARWFM</sequence>
<organism evidence="1 2">
    <name type="scientific">Chondromyces crocatus</name>
    <dbReference type="NCBI Taxonomy" id="52"/>
    <lineage>
        <taxon>Bacteria</taxon>
        <taxon>Pseudomonadati</taxon>
        <taxon>Myxococcota</taxon>
        <taxon>Polyangia</taxon>
        <taxon>Polyangiales</taxon>
        <taxon>Polyangiaceae</taxon>
        <taxon>Chondromyces</taxon>
    </lineage>
</organism>
<evidence type="ECO:0000313" key="2">
    <source>
        <dbReference type="Proteomes" id="UP000067626"/>
    </source>
</evidence>
<protein>
    <submittedName>
        <fullName evidence="1">Uncharacterized protein</fullName>
    </submittedName>
</protein>
<dbReference type="STRING" id="52.CMC5_074430"/>
<dbReference type="Proteomes" id="UP000067626">
    <property type="component" value="Chromosome"/>
</dbReference>
<proteinExistence type="predicted"/>
<gene>
    <name evidence="1" type="ORF">CMC5_074430</name>
</gene>
<accession>A0A0K1ERD7</accession>
<dbReference type="EMBL" id="CP012159">
    <property type="protein sequence ID" value="AKT43212.1"/>
    <property type="molecule type" value="Genomic_DNA"/>
</dbReference>
<name>A0A0K1ERD7_CHOCO</name>
<evidence type="ECO:0000313" key="1">
    <source>
        <dbReference type="EMBL" id="AKT43212.1"/>
    </source>
</evidence>